<evidence type="ECO:0000313" key="1">
    <source>
        <dbReference type="EMBL" id="CAG7680952.1"/>
    </source>
</evidence>
<gene>
    <name evidence="1" type="ORF">AFUS01_LOCUS2769</name>
</gene>
<organism evidence="1 2">
    <name type="scientific">Allacma fusca</name>
    <dbReference type="NCBI Taxonomy" id="39272"/>
    <lineage>
        <taxon>Eukaryota</taxon>
        <taxon>Metazoa</taxon>
        <taxon>Ecdysozoa</taxon>
        <taxon>Arthropoda</taxon>
        <taxon>Hexapoda</taxon>
        <taxon>Collembola</taxon>
        <taxon>Symphypleona</taxon>
        <taxon>Sminthuridae</taxon>
        <taxon>Allacma</taxon>
    </lineage>
</organism>
<proteinExistence type="predicted"/>
<keyword evidence="2" id="KW-1185">Reference proteome</keyword>
<reference evidence="1" key="1">
    <citation type="submission" date="2021-06" db="EMBL/GenBank/DDBJ databases">
        <authorList>
            <person name="Hodson N. C."/>
            <person name="Mongue J. A."/>
            <person name="Jaron S. K."/>
        </authorList>
    </citation>
    <scope>NUCLEOTIDE SEQUENCE</scope>
</reference>
<evidence type="ECO:0000313" key="2">
    <source>
        <dbReference type="Proteomes" id="UP000708208"/>
    </source>
</evidence>
<dbReference type="Proteomes" id="UP000708208">
    <property type="component" value="Unassembled WGS sequence"/>
</dbReference>
<comment type="caution">
    <text evidence="1">The sequence shown here is derived from an EMBL/GenBank/DDBJ whole genome shotgun (WGS) entry which is preliminary data.</text>
</comment>
<accession>A0A8J2NI13</accession>
<sequence>MKNDVMETGPINLTVSEDANEEWVSTEPLIADHVESDHLSEDDNAEWINQETQVVSEDGYSGGTSNVT</sequence>
<dbReference type="EMBL" id="CAJVCH010016080">
    <property type="protein sequence ID" value="CAG7680952.1"/>
    <property type="molecule type" value="Genomic_DNA"/>
</dbReference>
<dbReference type="AlphaFoldDB" id="A0A8J2NI13"/>
<name>A0A8J2NI13_9HEXA</name>
<protein>
    <submittedName>
        <fullName evidence="1">Uncharacterized protein</fullName>
    </submittedName>
</protein>
<feature type="non-terminal residue" evidence="1">
    <location>
        <position position="1"/>
    </location>
</feature>